<dbReference type="AlphaFoldDB" id="A0A8B2ZA91"/>
<feature type="non-terminal residue" evidence="2">
    <location>
        <position position="70"/>
    </location>
</feature>
<name>A0A8B2ZA91_9LACO</name>
<feature type="domain" description="Transposase IS204/IS1001/IS1096/IS1165 helix-turn-helix" evidence="1">
    <location>
        <begin position="20"/>
        <end position="70"/>
    </location>
</feature>
<gene>
    <name evidence="2" type="ORF">DXD09_09365</name>
</gene>
<dbReference type="Pfam" id="PF13542">
    <property type="entry name" value="HTH_Tnp_ISL3"/>
    <property type="match status" value="1"/>
</dbReference>
<evidence type="ECO:0000313" key="3">
    <source>
        <dbReference type="Proteomes" id="UP000260790"/>
    </source>
</evidence>
<evidence type="ECO:0000259" key="1">
    <source>
        <dbReference type="Pfam" id="PF13542"/>
    </source>
</evidence>
<proteinExistence type="predicted"/>
<sequence length="70" mass="7983">MKLYKQRYLCKECLKTWSARTDIVEEGHTLSHQLKRSVLHMAREGITATGIARICHCSPSSVIRIIDEAV</sequence>
<comment type="caution">
    <text evidence="2">The sequence shown here is derived from an EMBL/GenBank/DDBJ whole genome shotgun (WGS) entry which is preliminary data.</text>
</comment>
<dbReference type="EMBL" id="QSQR01000010">
    <property type="protein sequence ID" value="RGK45237.1"/>
    <property type="molecule type" value="Genomic_DNA"/>
</dbReference>
<dbReference type="InterPro" id="IPR032877">
    <property type="entry name" value="Transposase_HTH"/>
</dbReference>
<accession>A0A8B2ZA91</accession>
<reference evidence="2 3" key="1">
    <citation type="submission" date="2018-08" db="EMBL/GenBank/DDBJ databases">
        <title>A genome reference for cultivated species of the human gut microbiota.</title>
        <authorList>
            <person name="Zou Y."/>
            <person name="Xue W."/>
            <person name="Luo G."/>
        </authorList>
    </citation>
    <scope>NUCLEOTIDE SEQUENCE [LARGE SCALE GENOMIC DNA]</scope>
    <source>
        <strain evidence="2 3">TF10-9AT</strain>
    </source>
</reference>
<protein>
    <submittedName>
        <fullName evidence="2">ISL3 family transposase</fullName>
    </submittedName>
</protein>
<dbReference type="Proteomes" id="UP000260790">
    <property type="component" value="Unassembled WGS sequence"/>
</dbReference>
<organism evidence="2 3">
    <name type="scientific">Ligilactobacillus ruminis</name>
    <dbReference type="NCBI Taxonomy" id="1623"/>
    <lineage>
        <taxon>Bacteria</taxon>
        <taxon>Bacillati</taxon>
        <taxon>Bacillota</taxon>
        <taxon>Bacilli</taxon>
        <taxon>Lactobacillales</taxon>
        <taxon>Lactobacillaceae</taxon>
        <taxon>Ligilactobacillus</taxon>
    </lineage>
</organism>
<evidence type="ECO:0000313" key="2">
    <source>
        <dbReference type="EMBL" id="RGK45237.1"/>
    </source>
</evidence>